<comment type="caution">
    <text evidence="1">The sequence shown here is derived from an EMBL/GenBank/DDBJ whole genome shotgun (WGS) entry which is preliminary data.</text>
</comment>
<organism evidence="1">
    <name type="scientific">marine sediment metagenome</name>
    <dbReference type="NCBI Taxonomy" id="412755"/>
    <lineage>
        <taxon>unclassified sequences</taxon>
        <taxon>metagenomes</taxon>
        <taxon>ecological metagenomes</taxon>
    </lineage>
</organism>
<reference evidence="1" key="1">
    <citation type="journal article" date="2014" name="Front. Microbiol.">
        <title>High frequency of phylogenetically diverse reductive dehalogenase-homologous genes in deep subseafloor sedimentary metagenomes.</title>
        <authorList>
            <person name="Kawai M."/>
            <person name="Futagami T."/>
            <person name="Toyoda A."/>
            <person name="Takaki Y."/>
            <person name="Nishi S."/>
            <person name="Hori S."/>
            <person name="Arai W."/>
            <person name="Tsubouchi T."/>
            <person name="Morono Y."/>
            <person name="Uchiyama I."/>
            <person name="Ito T."/>
            <person name="Fujiyama A."/>
            <person name="Inagaki F."/>
            <person name="Takami H."/>
        </authorList>
    </citation>
    <scope>NUCLEOTIDE SEQUENCE</scope>
    <source>
        <strain evidence="1">Expedition CK06-06</strain>
    </source>
</reference>
<sequence length="45" mass="5107">GLNSPFKAFVARLPFKPKVLPGVDHYIELLDKAVKKDEIKRLGEE</sequence>
<name>X1UQK3_9ZZZZ</name>
<feature type="non-terminal residue" evidence="1">
    <location>
        <position position="1"/>
    </location>
</feature>
<dbReference type="EMBL" id="BARW01035359">
    <property type="protein sequence ID" value="GAJ19758.1"/>
    <property type="molecule type" value="Genomic_DNA"/>
</dbReference>
<gene>
    <name evidence="1" type="ORF">S12H4_55165</name>
</gene>
<protein>
    <submittedName>
        <fullName evidence="1">Uncharacterized protein</fullName>
    </submittedName>
</protein>
<proteinExistence type="predicted"/>
<accession>X1UQK3</accession>
<dbReference type="AlphaFoldDB" id="X1UQK3"/>
<evidence type="ECO:0000313" key="1">
    <source>
        <dbReference type="EMBL" id="GAJ19758.1"/>
    </source>
</evidence>